<reference evidence="6 7" key="1">
    <citation type="submission" date="2020-01" db="EMBL/GenBank/DDBJ databases">
        <title>Leptobacterium flavescens.</title>
        <authorList>
            <person name="Wang G."/>
        </authorList>
    </citation>
    <scope>NUCLEOTIDE SEQUENCE [LARGE SCALE GENOMIC DNA]</scope>
    <source>
        <strain evidence="6 7">KCTC 22160</strain>
    </source>
</reference>
<comment type="caution">
    <text evidence="6">The sequence shown here is derived from an EMBL/GenBank/DDBJ whole genome shotgun (WGS) entry which is preliminary data.</text>
</comment>
<evidence type="ECO:0000256" key="1">
    <source>
        <dbReference type="ARBA" id="ARBA00023015"/>
    </source>
</evidence>
<dbReference type="Gene3D" id="2.60.120.10">
    <property type="entry name" value="Jelly Rolls"/>
    <property type="match status" value="1"/>
</dbReference>
<evidence type="ECO:0000256" key="3">
    <source>
        <dbReference type="ARBA" id="ARBA00023163"/>
    </source>
</evidence>
<dbReference type="InterPro" id="IPR000595">
    <property type="entry name" value="cNMP-bd_dom"/>
</dbReference>
<dbReference type="GO" id="GO:0003677">
    <property type="term" value="F:DNA binding"/>
    <property type="evidence" value="ECO:0007669"/>
    <property type="project" value="UniProtKB-KW"/>
</dbReference>
<dbReference type="CDD" id="cd00038">
    <property type="entry name" value="CAP_ED"/>
    <property type="match status" value="1"/>
</dbReference>
<dbReference type="GO" id="GO:0005829">
    <property type="term" value="C:cytosol"/>
    <property type="evidence" value="ECO:0007669"/>
    <property type="project" value="TreeGrafter"/>
</dbReference>
<dbReference type="PANTHER" id="PTHR24567:SF26">
    <property type="entry name" value="REGULATORY PROTEIN YEIL"/>
    <property type="match status" value="1"/>
</dbReference>
<dbReference type="Proteomes" id="UP000468581">
    <property type="component" value="Unassembled WGS sequence"/>
</dbReference>
<keyword evidence="7" id="KW-1185">Reference proteome</keyword>
<evidence type="ECO:0000313" key="6">
    <source>
        <dbReference type="EMBL" id="NER15540.1"/>
    </source>
</evidence>
<dbReference type="SUPFAM" id="SSF46785">
    <property type="entry name" value="Winged helix' DNA-binding domain"/>
    <property type="match status" value="1"/>
</dbReference>
<dbReference type="PROSITE" id="PS50042">
    <property type="entry name" value="CNMP_BINDING_3"/>
    <property type="match status" value="1"/>
</dbReference>
<sequence length="223" mass="26234">MKSLWFLDDVDLFKIFCPHKYKGFKEKHSFDFYKKGDYIYMQEDRANKVYLINEGKIKIGYYTDDGEEVVTAILSKGDIFGEKAILGEEKRDEFARSFSRRTSICVLTSDVMQDMMRENQSFSLKIHKILGFRIKKLERRLQLLLFKDSKTRLLEFLLELYEEYGHCCPETGDKVIEHPYTQKDIAGLIGTSRSTLNIILNELRDARIVNFSRKEIRIINDVA</sequence>
<feature type="domain" description="Cyclic nucleotide-binding" evidence="4">
    <location>
        <begin position="12"/>
        <end position="91"/>
    </location>
</feature>
<dbReference type="PROSITE" id="PS51063">
    <property type="entry name" value="HTH_CRP_2"/>
    <property type="match status" value="1"/>
</dbReference>
<evidence type="ECO:0000256" key="2">
    <source>
        <dbReference type="ARBA" id="ARBA00023125"/>
    </source>
</evidence>
<evidence type="ECO:0000259" key="4">
    <source>
        <dbReference type="PROSITE" id="PS50042"/>
    </source>
</evidence>
<dbReference type="InterPro" id="IPR018490">
    <property type="entry name" value="cNMP-bd_dom_sf"/>
</dbReference>
<evidence type="ECO:0000313" key="7">
    <source>
        <dbReference type="Proteomes" id="UP000468581"/>
    </source>
</evidence>
<name>A0A6P0USM7_9FLAO</name>
<dbReference type="PANTHER" id="PTHR24567">
    <property type="entry name" value="CRP FAMILY TRANSCRIPTIONAL REGULATORY PROTEIN"/>
    <property type="match status" value="1"/>
</dbReference>
<gene>
    <name evidence="6" type="ORF">GWK08_18945</name>
</gene>
<dbReference type="EMBL" id="JAABOO010000005">
    <property type="protein sequence ID" value="NER15540.1"/>
    <property type="molecule type" value="Genomic_DNA"/>
</dbReference>
<dbReference type="SMART" id="SM00100">
    <property type="entry name" value="cNMP"/>
    <property type="match status" value="1"/>
</dbReference>
<keyword evidence="3" id="KW-0804">Transcription</keyword>
<dbReference type="RefSeq" id="WP_163608835.1">
    <property type="nucleotide sequence ID" value="NZ_JAABOO010000005.1"/>
</dbReference>
<organism evidence="6 7">
    <name type="scientific">Leptobacterium flavescens</name>
    <dbReference type="NCBI Taxonomy" id="472055"/>
    <lineage>
        <taxon>Bacteria</taxon>
        <taxon>Pseudomonadati</taxon>
        <taxon>Bacteroidota</taxon>
        <taxon>Flavobacteriia</taxon>
        <taxon>Flavobacteriales</taxon>
        <taxon>Flavobacteriaceae</taxon>
        <taxon>Leptobacterium</taxon>
    </lineage>
</organism>
<keyword evidence="1" id="KW-0805">Transcription regulation</keyword>
<protein>
    <submittedName>
        <fullName evidence="6">Cyclic nucleotide-binding domain-containing protein</fullName>
    </submittedName>
</protein>
<dbReference type="Pfam" id="PF00027">
    <property type="entry name" value="cNMP_binding"/>
    <property type="match status" value="1"/>
</dbReference>
<dbReference type="InterPro" id="IPR036390">
    <property type="entry name" value="WH_DNA-bd_sf"/>
</dbReference>
<feature type="domain" description="HTH crp-type" evidence="5">
    <location>
        <begin position="147"/>
        <end position="222"/>
    </location>
</feature>
<proteinExistence type="predicted"/>
<keyword evidence="2" id="KW-0238">DNA-binding</keyword>
<dbReference type="AlphaFoldDB" id="A0A6P0USM7"/>
<dbReference type="SUPFAM" id="SSF51206">
    <property type="entry name" value="cAMP-binding domain-like"/>
    <property type="match status" value="1"/>
</dbReference>
<dbReference type="Pfam" id="PF13545">
    <property type="entry name" value="HTH_Crp_2"/>
    <property type="match status" value="1"/>
</dbReference>
<evidence type="ECO:0000259" key="5">
    <source>
        <dbReference type="PROSITE" id="PS51063"/>
    </source>
</evidence>
<dbReference type="SMART" id="SM00419">
    <property type="entry name" value="HTH_CRP"/>
    <property type="match status" value="1"/>
</dbReference>
<accession>A0A6P0USM7</accession>
<dbReference type="InterPro" id="IPR014710">
    <property type="entry name" value="RmlC-like_jellyroll"/>
</dbReference>
<dbReference type="InterPro" id="IPR050397">
    <property type="entry name" value="Env_Response_Regulators"/>
</dbReference>
<dbReference type="InterPro" id="IPR012318">
    <property type="entry name" value="HTH_CRP"/>
</dbReference>
<dbReference type="GO" id="GO:0003700">
    <property type="term" value="F:DNA-binding transcription factor activity"/>
    <property type="evidence" value="ECO:0007669"/>
    <property type="project" value="TreeGrafter"/>
</dbReference>